<dbReference type="EMBL" id="JACBZT010000001">
    <property type="protein sequence ID" value="NYJ05179.1"/>
    <property type="molecule type" value="Genomic_DNA"/>
</dbReference>
<reference evidence="3 4" key="1">
    <citation type="submission" date="2020-07" db="EMBL/GenBank/DDBJ databases">
        <title>Sequencing the genomes of 1000 actinobacteria strains.</title>
        <authorList>
            <person name="Klenk H.-P."/>
        </authorList>
    </citation>
    <scope>NUCLEOTIDE SEQUENCE [LARGE SCALE GENOMIC DNA]</scope>
    <source>
        <strain evidence="3 4">DSM 104001</strain>
    </source>
</reference>
<evidence type="ECO:0000313" key="3">
    <source>
        <dbReference type="EMBL" id="NYJ05179.1"/>
    </source>
</evidence>
<dbReference type="InterPro" id="IPR012349">
    <property type="entry name" value="Split_barrel_FMN-bd"/>
</dbReference>
<dbReference type="GO" id="GO:0070967">
    <property type="term" value="F:coenzyme F420 binding"/>
    <property type="evidence" value="ECO:0007669"/>
    <property type="project" value="TreeGrafter"/>
</dbReference>
<dbReference type="Proteomes" id="UP000541969">
    <property type="component" value="Unassembled WGS sequence"/>
</dbReference>
<dbReference type="InterPro" id="IPR011576">
    <property type="entry name" value="Pyridox_Oxase_N"/>
</dbReference>
<dbReference type="RefSeq" id="WP_179715798.1">
    <property type="nucleotide sequence ID" value="NZ_JACBZT010000001.1"/>
</dbReference>
<dbReference type="PANTHER" id="PTHR35176:SF4">
    <property type="entry name" value="PYRIDOXAMINE 5'-PHOSPHATE OXIDASE-RELATED FMN-BINDING"/>
    <property type="match status" value="1"/>
</dbReference>
<dbReference type="SUPFAM" id="SSF50475">
    <property type="entry name" value="FMN-binding split barrel"/>
    <property type="match status" value="1"/>
</dbReference>
<sequence length="174" mass="18386">METINLGARDGLPPVDWATVVEKLDARSAPAPDAPNSRTTWLTTLNEDGSPHVTAVGALWLDGAFWFQTGATTRKGRNVARDPRCSVAVSVRDADIVVEGDAARVTEPGALARIARAWADGGWPAEPDASGTGITAPFNAPSQGPPPWLVYRIEPRSATAVVSAEPGGLSRFRF</sequence>
<dbReference type="AlphaFoldDB" id="A0A853CDL1"/>
<dbReference type="Pfam" id="PF01243">
    <property type="entry name" value="PNPOx_N"/>
    <property type="match status" value="1"/>
</dbReference>
<dbReference type="GO" id="GO:0005829">
    <property type="term" value="C:cytosol"/>
    <property type="evidence" value="ECO:0007669"/>
    <property type="project" value="TreeGrafter"/>
</dbReference>
<organism evidence="3 4">
    <name type="scientific">Petropleomorpha daqingensis</name>
    <dbReference type="NCBI Taxonomy" id="2026353"/>
    <lineage>
        <taxon>Bacteria</taxon>
        <taxon>Bacillati</taxon>
        <taxon>Actinomycetota</taxon>
        <taxon>Actinomycetes</taxon>
        <taxon>Geodermatophilales</taxon>
        <taxon>Geodermatophilaceae</taxon>
        <taxon>Petropleomorpha</taxon>
    </lineage>
</organism>
<evidence type="ECO:0000259" key="2">
    <source>
        <dbReference type="Pfam" id="PF01243"/>
    </source>
</evidence>
<dbReference type="PANTHER" id="PTHR35176">
    <property type="entry name" value="HEME OXYGENASE HI_0854-RELATED"/>
    <property type="match status" value="1"/>
</dbReference>
<dbReference type="GO" id="GO:0016627">
    <property type="term" value="F:oxidoreductase activity, acting on the CH-CH group of donors"/>
    <property type="evidence" value="ECO:0007669"/>
    <property type="project" value="TreeGrafter"/>
</dbReference>
<gene>
    <name evidence="3" type="ORF">GGQ55_001457</name>
</gene>
<comment type="caution">
    <text evidence="3">The sequence shown here is derived from an EMBL/GenBank/DDBJ whole genome shotgun (WGS) entry which is preliminary data.</text>
</comment>
<dbReference type="Gene3D" id="2.30.110.10">
    <property type="entry name" value="Electron Transport, Fmn-binding Protein, Chain A"/>
    <property type="match status" value="1"/>
</dbReference>
<protein>
    <recommendedName>
        <fullName evidence="2">Pyridoxamine 5'-phosphate oxidase N-terminal domain-containing protein</fullName>
    </recommendedName>
</protein>
<proteinExistence type="predicted"/>
<accession>A0A853CDL1</accession>
<evidence type="ECO:0000256" key="1">
    <source>
        <dbReference type="ARBA" id="ARBA00023002"/>
    </source>
</evidence>
<keyword evidence="1" id="KW-0560">Oxidoreductase</keyword>
<keyword evidence="4" id="KW-1185">Reference proteome</keyword>
<feature type="domain" description="Pyridoxamine 5'-phosphate oxidase N-terminal" evidence="2">
    <location>
        <begin position="36"/>
        <end position="124"/>
    </location>
</feature>
<evidence type="ECO:0000313" key="4">
    <source>
        <dbReference type="Proteomes" id="UP000541969"/>
    </source>
</evidence>
<name>A0A853CDL1_9ACTN</name>
<dbReference type="InterPro" id="IPR052019">
    <property type="entry name" value="F420H2_bilvrd_red/Heme_oxyg"/>
</dbReference>